<dbReference type="SUPFAM" id="SSF51905">
    <property type="entry name" value="FAD/NAD(P)-binding domain"/>
    <property type="match status" value="1"/>
</dbReference>
<dbReference type="STRING" id="1220924.W2S2Y3"/>
<keyword evidence="8" id="KW-1185">Reference proteome</keyword>
<keyword evidence="5" id="KW-0503">Monooxygenase</keyword>
<dbReference type="eggNOG" id="KOG2614">
    <property type="taxonomic scope" value="Eukaryota"/>
</dbReference>
<protein>
    <recommendedName>
        <fullName evidence="6">FAD-binding domain-containing protein</fullName>
    </recommendedName>
</protein>
<dbReference type="SUPFAM" id="SSF54373">
    <property type="entry name" value="FAD-linked reductases, C-terminal domain"/>
    <property type="match status" value="1"/>
</dbReference>
<evidence type="ECO:0000313" key="7">
    <source>
        <dbReference type="EMBL" id="ETN42950.1"/>
    </source>
</evidence>
<reference evidence="7 8" key="1">
    <citation type="submission" date="2013-03" db="EMBL/GenBank/DDBJ databases">
        <title>The Genome Sequence of Phialophora europaea CBS 101466.</title>
        <authorList>
            <consortium name="The Broad Institute Genomics Platform"/>
            <person name="Cuomo C."/>
            <person name="de Hoog S."/>
            <person name="Gorbushina A."/>
            <person name="Walker B."/>
            <person name="Young S.K."/>
            <person name="Zeng Q."/>
            <person name="Gargeya S."/>
            <person name="Fitzgerald M."/>
            <person name="Haas B."/>
            <person name="Abouelleil A."/>
            <person name="Allen A.W."/>
            <person name="Alvarado L."/>
            <person name="Arachchi H.M."/>
            <person name="Berlin A.M."/>
            <person name="Chapman S.B."/>
            <person name="Gainer-Dewar J."/>
            <person name="Goldberg J."/>
            <person name="Griggs A."/>
            <person name="Gujja S."/>
            <person name="Hansen M."/>
            <person name="Howarth C."/>
            <person name="Imamovic A."/>
            <person name="Ireland A."/>
            <person name="Larimer J."/>
            <person name="McCowan C."/>
            <person name="Murphy C."/>
            <person name="Pearson M."/>
            <person name="Poon T.W."/>
            <person name="Priest M."/>
            <person name="Roberts A."/>
            <person name="Saif S."/>
            <person name="Shea T."/>
            <person name="Sisk P."/>
            <person name="Sykes S."/>
            <person name="Wortman J."/>
            <person name="Nusbaum C."/>
            <person name="Birren B."/>
        </authorList>
    </citation>
    <scope>NUCLEOTIDE SEQUENCE [LARGE SCALE GENOMIC DNA]</scope>
    <source>
        <strain evidence="7 8">CBS 101466</strain>
    </source>
</reference>
<dbReference type="PRINTS" id="PR00420">
    <property type="entry name" value="RNGMNOXGNASE"/>
</dbReference>
<dbReference type="PANTHER" id="PTHR13789:SF314">
    <property type="entry name" value="FAD-BINDING DOMAIN-CONTAINING PROTEIN"/>
    <property type="match status" value="1"/>
</dbReference>
<evidence type="ECO:0000256" key="5">
    <source>
        <dbReference type="ARBA" id="ARBA00023033"/>
    </source>
</evidence>
<evidence type="ECO:0000256" key="3">
    <source>
        <dbReference type="ARBA" id="ARBA00022827"/>
    </source>
</evidence>
<dbReference type="Proteomes" id="UP000030752">
    <property type="component" value="Unassembled WGS sequence"/>
</dbReference>
<keyword evidence="2" id="KW-0285">Flavoprotein</keyword>
<dbReference type="EMBL" id="KB822718">
    <property type="protein sequence ID" value="ETN42950.1"/>
    <property type="molecule type" value="Genomic_DNA"/>
</dbReference>
<evidence type="ECO:0000259" key="6">
    <source>
        <dbReference type="Pfam" id="PF01494"/>
    </source>
</evidence>
<dbReference type="InterPro" id="IPR050493">
    <property type="entry name" value="FAD-dep_Monooxygenase_BioMet"/>
</dbReference>
<feature type="domain" description="FAD-binding" evidence="6">
    <location>
        <begin position="9"/>
        <end position="344"/>
    </location>
</feature>
<dbReference type="InterPro" id="IPR036188">
    <property type="entry name" value="FAD/NAD-bd_sf"/>
</dbReference>
<dbReference type="InterPro" id="IPR002938">
    <property type="entry name" value="FAD-bd"/>
</dbReference>
<dbReference type="OrthoDB" id="40579at2759"/>
<evidence type="ECO:0000256" key="2">
    <source>
        <dbReference type="ARBA" id="ARBA00022630"/>
    </source>
</evidence>
<dbReference type="AlphaFoldDB" id="W2S2Y3"/>
<dbReference type="Gene3D" id="3.50.50.60">
    <property type="entry name" value="FAD/NAD(P)-binding domain"/>
    <property type="match status" value="1"/>
</dbReference>
<comment type="similarity">
    <text evidence="1">Belongs to the paxM FAD-dependent monooxygenase family.</text>
</comment>
<dbReference type="GO" id="GO:0004497">
    <property type="term" value="F:monooxygenase activity"/>
    <property type="evidence" value="ECO:0007669"/>
    <property type="project" value="UniProtKB-KW"/>
</dbReference>
<dbReference type="RefSeq" id="XP_008714686.1">
    <property type="nucleotide sequence ID" value="XM_008716464.1"/>
</dbReference>
<sequence>MAAGNDEFRIIIVGGGIAGLATAIALRGPNRSITILERSRMLKETGALISLQPNASKIITKWGLDPFLESAEPQADRGFRLFDVTGQLAREVPLSTAQYGADRVLYHRQDLHSALRDAALSPERPGQPVDIRTASPVVACDAESGAISLVEGETLQADLVIGADGIKSIVRTAVLGEERKAIPTGISAYRILIPTQSIQDIEGVPDSVKIPEPAMTSMVVGNDRRVIMGPGRGGKLFGIVALVPDEKTSEESADDSWVKPGSKAQLLEAYAGFPQWLRDIFASAADDGIGLWQLRDLDPLPTWSQGRTVLVGDAAHGMLPTQGQGASQSIEDAEALQAFLAGVQGRPSREDIHEAVDKVFQARYERVSLIQAYSRQQARPGTEKGGHTVNLDPGQFMQYNCEYDGAVDWLSKHPSGQHNGR</sequence>
<evidence type="ECO:0000313" key="8">
    <source>
        <dbReference type="Proteomes" id="UP000030752"/>
    </source>
</evidence>
<evidence type="ECO:0000256" key="4">
    <source>
        <dbReference type="ARBA" id="ARBA00023002"/>
    </source>
</evidence>
<dbReference type="PANTHER" id="PTHR13789">
    <property type="entry name" value="MONOOXYGENASE"/>
    <property type="match status" value="1"/>
</dbReference>
<evidence type="ECO:0000256" key="1">
    <source>
        <dbReference type="ARBA" id="ARBA00007992"/>
    </source>
</evidence>
<proteinExistence type="inferred from homology"/>
<dbReference type="GO" id="GO:0071949">
    <property type="term" value="F:FAD binding"/>
    <property type="evidence" value="ECO:0007669"/>
    <property type="project" value="InterPro"/>
</dbReference>
<keyword evidence="3" id="KW-0274">FAD</keyword>
<dbReference type="InParanoid" id="W2S2Y3"/>
<dbReference type="GeneID" id="19969447"/>
<dbReference type="HOGENOM" id="CLU_009665_19_0_1"/>
<gene>
    <name evidence="7" type="ORF">HMPREF1541_02108</name>
</gene>
<keyword evidence="4" id="KW-0560">Oxidoreductase</keyword>
<dbReference type="VEuPathDB" id="FungiDB:HMPREF1541_02108"/>
<dbReference type="Pfam" id="PF01494">
    <property type="entry name" value="FAD_binding_3"/>
    <property type="match status" value="1"/>
</dbReference>
<accession>W2S2Y3</accession>
<organism evidence="7 8">
    <name type="scientific">Cyphellophora europaea (strain CBS 101466)</name>
    <name type="common">Phialophora europaea</name>
    <dbReference type="NCBI Taxonomy" id="1220924"/>
    <lineage>
        <taxon>Eukaryota</taxon>
        <taxon>Fungi</taxon>
        <taxon>Dikarya</taxon>
        <taxon>Ascomycota</taxon>
        <taxon>Pezizomycotina</taxon>
        <taxon>Eurotiomycetes</taxon>
        <taxon>Chaetothyriomycetidae</taxon>
        <taxon>Chaetothyriales</taxon>
        <taxon>Cyphellophoraceae</taxon>
        <taxon>Cyphellophora</taxon>
    </lineage>
</organism>
<name>W2S2Y3_CYPE1</name>